<gene>
    <name evidence="1" type="ORF">MILVUS5_LOCUS21895</name>
</gene>
<dbReference type="Proteomes" id="UP001177021">
    <property type="component" value="Unassembled WGS sequence"/>
</dbReference>
<comment type="caution">
    <text evidence="1">The sequence shown here is derived from an EMBL/GenBank/DDBJ whole genome shotgun (WGS) entry which is preliminary data.</text>
</comment>
<organism evidence="1 2">
    <name type="scientific">Trifolium pratense</name>
    <name type="common">Red clover</name>
    <dbReference type="NCBI Taxonomy" id="57577"/>
    <lineage>
        <taxon>Eukaryota</taxon>
        <taxon>Viridiplantae</taxon>
        <taxon>Streptophyta</taxon>
        <taxon>Embryophyta</taxon>
        <taxon>Tracheophyta</taxon>
        <taxon>Spermatophyta</taxon>
        <taxon>Magnoliopsida</taxon>
        <taxon>eudicotyledons</taxon>
        <taxon>Gunneridae</taxon>
        <taxon>Pentapetalae</taxon>
        <taxon>rosids</taxon>
        <taxon>fabids</taxon>
        <taxon>Fabales</taxon>
        <taxon>Fabaceae</taxon>
        <taxon>Papilionoideae</taxon>
        <taxon>50 kb inversion clade</taxon>
        <taxon>NPAAA clade</taxon>
        <taxon>Hologalegina</taxon>
        <taxon>IRL clade</taxon>
        <taxon>Trifolieae</taxon>
        <taxon>Trifolium</taxon>
    </lineage>
</organism>
<dbReference type="EMBL" id="CASHSV030000206">
    <property type="protein sequence ID" value="CAJ2654836.1"/>
    <property type="molecule type" value="Genomic_DNA"/>
</dbReference>
<reference evidence="1" key="1">
    <citation type="submission" date="2023-10" db="EMBL/GenBank/DDBJ databases">
        <authorList>
            <person name="Rodriguez Cubillos JULIANA M."/>
            <person name="De Vega J."/>
        </authorList>
    </citation>
    <scope>NUCLEOTIDE SEQUENCE</scope>
</reference>
<evidence type="ECO:0000313" key="1">
    <source>
        <dbReference type="EMBL" id="CAJ2654836.1"/>
    </source>
</evidence>
<sequence>MASNSPKKKGTRGVTLMRKIFKAKSSGIKLEVTWNNREQSIGRNSRYLSSYIGLTARRIVPIYFDRWNAKDETVRPVYDAYKKDIWDEIRSAFEIGDEHYDYVMTVAGTCLRAFRTKLTTEYLRDGDGNVIRQRPSKYSHVIEQEHWDIFVAKRETEEFQKISKENRERALNPQHPYKKGRLGYARLEDDMIKETGEQIIPRVNVWVSARVGKDGEIDENVQSVKDKCDKLTQSLTEEEEQDLAPTDTLFKALDLPEYSGRVRSYGKGVTRKRLYAPRSNSTQAQFNEIKAKLERLEKLHANEITGRKQPEKMAERQQPEKMVERQKQPEEVLERPQPNDTQQSAKDSNNNVDIDSIPKGISSINIYLGFPSRRLVARGKLHNTEGDMVHGIKLPLGYVKVAIDVSVISDASLPISIEYGEVSTVGQAIGTIVPWPFKLVELIGERQKIQKKIQNKDKVQTSESVVSPTKNRKILKNQVAYPKNGGSAGLQKLKFLDDYTKYAWKSETVMEIDMGDDIFSEGFYEHLHLEHIKEVVDHDWLSASAVIVYARYLYDKLIGPRGLTYKISFLSPHVSFDDIQGKDIARVLMKTKVLKDEKIILAPYNVGIHWVLFVINPDAEVIYFLDPLGGEPSDHGSIKTKFENAIQIYRAWCENKISKSKKDKIKWNKIKCPRQRNTIDCGYFIMRFMKEVIMEYPNKIPDNYFSRHRHSTYSKEKLDEVKEEWATHMIEDVINDAKRLQK</sequence>
<keyword evidence="2" id="KW-1185">Reference proteome</keyword>
<protein>
    <submittedName>
        <fullName evidence="1">Uncharacterized protein</fullName>
    </submittedName>
</protein>
<name>A0ACB0KC97_TRIPR</name>
<evidence type="ECO:0000313" key="2">
    <source>
        <dbReference type="Proteomes" id="UP001177021"/>
    </source>
</evidence>
<proteinExistence type="predicted"/>
<accession>A0ACB0KC97</accession>